<feature type="region of interest" description="Disordered" evidence="1">
    <location>
        <begin position="740"/>
        <end position="760"/>
    </location>
</feature>
<evidence type="ECO:0000313" key="3">
    <source>
        <dbReference type="EMBL" id="MDA3614538.1"/>
    </source>
</evidence>
<dbReference type="PANTHER" id="PTHR30189">
    <property type="entry name" value="LPS-ASSEMBLY PROTEIN"/>
    <property type="match status" value="1"/>
</dbReference>
<dbReference type="Proteomes" id="UP001210231">
    <property type="component" value="Unassembled WGS sequence"/>
</dbReference>
<dbReference type="PANTHER" id="PTHR30189:SF1">
    <property type="entry name" value="LPS-ASSEMBLY PROTEIN LPTD"/>
    <property type="match status" value="1"/>
</dbReference>
<reference evidence="3 4" key="1">
    <citation type="submission" date="2022-12" db="EMBL/GenBank/DDBJ databases">
        <title>Chitinophagaceae gen. sp. nov., a new member of the family Chitinophagaceae, isolated from soil in a chemical factory.</title>
        <authorList>
            <person name="Ke Z."/>
        </authorList>
    </citation>
    <scope>NUCLEOTIDE SEQUENCE [LARGE SCALE GENOMIC DNA]</scope>
    <source>
        <strain evidence="3 4">LY-5</strain>
    </source>
</reference>
<dbReference type="EMBL" id="JAQGEF010000006">
    <property type="protein sequence ID" value="MDA3614538.1"/>
    <property type="molecule type" value="Genomic_DNA"/>
</dbReference>
<evidence type="ECO:0000259" key="2">
    <source>
        <dbReference type="Pfam" id="PF19838"/>
    </source>
</evidence>
<dbReference type="RefSeq" id="WP_407030863.1">
    <property type="nucleotide sequence ID" value="NZ_JAQGEF010000006.1"/>
</dbReference>
<dbReference type="InterPro" id="IPR050218">
    <property type="entry name" value="LptD"/>
</dbReference>
<proteinExistence type="predicted"/>
<evidence type="ECO:0000313" key="4">
    <source>
        <dbReference type="Proteomes" id="UP001210231"/>
    </source>
</evidence>
<evidence type="ECO:0000256" key="1">
    <source>
        <dbReference type="SAM" id="MobiDB-lite"/>
    </source>
</evidence>
<name>A0ABT4UI77_9BACT</name>
<accession>A0ABT4UI77</accession>
<gene>
    <name evidence="3" type="ORF">O3P16_06940</name>
</gene>
<dbReference type="Pfam" id="PF19838">
    <property type="entry name" value="LptD_2"/>
    <property type="match status" value="1"/>
</dbReference>
<feature type="domain" description="LPS-assembly protein LptD central" evidence="2">
    <location>
        <begin position="230"/>
        <end position="707"/>
    </location>
</feature>
<protein>
    <submittedName>
        <fullName evidence="3">LPS assembly protein LptD</fullName>
    </submittedName>
</protein>
<comment type="caution">
    <text evidence="3">The sequence shown here is derived from an EMBL/GenBank/DDBJ whole genome shotgun (WGS) entry which is preliminary data.</text>
</comment>
<keyword evidence="4" id="KW-1185">Reference proteome</keyword>
<sequence>MLLTQISFSQSKTATNTKELTNIRQLNDSLKAVDSPELRTIKPLTDSSSASLLKKKNNSDSTAKKYVVIDSVNVKISKDSLDAPVNYTASDSGVLEIRNKKFYLYGSASTKYSSMNLTSSVIEIDNSSNTAKAYFTRDSTGKVLERPKLIDGEMETESDSMFYNFKTRRGLTKSTYTKQGEMFVYGERFKKINDDEYFGARARFTTCNLDTPHFAFKSNKVKLINKKWAFTGMVFPEFESVPLPIGLPFGIFPLSTGRHSGMLAPRFTTTQTFGIGLEGLGYYHVLSDHFDILTRANIYSYGGYSINVSPTYRKRYKYQGALRLDYNVTKINFKGDPDFSKTKTFNVTWSHTNDSKKRPGTAFAANVNFGSSRFNRLVANNNALNFTNKTNSSISYSKTANDGSSNLSITANHSQDNNLGRYDISLPNVNYTLNTLYPLKKRESVGESKWYEKLGIGYTGSLQNRFTFFTQSATDTTVAAYHRKMSLGEILDTMQWGATHNIPITLALPAMGAIQLAPSISFQEKWYGSKFSRSWNGQKVDTLIEKGFYAAREMSFGLSANTAIFGTFNFGKNKRIQAIRHVIRPSIGLTYKPDMNRNSYYTTQIDSLGRTARFSYYEGSVAGAFGEGKFGGLTFGIQNNLEMKVRDKNDSTNENATKKVKIIDNFAITSAYNLMADSFALSPFNIIIGTSLFNNVNITGSTTLNPYKVDRFGRQINEYMFSEGKLGRITNGSLSFSTSFKSKQGSDNKNKQTGTTGQDVDRIITPEEQQRELDYIRNNPSEFADFDIPWSVNVGFSMNFSRTMKADYSGFQTNFYSSVNLNGDFNFSPKWKMGGNTFLDVKTMKVGSLSLFVSREMHCWQMSINVTPIGIYRSFNITISPKSGILRDLKINRTRQFYM</sequence>
<organism evidence="3 4">
    <name type="scientific">Polluticaenibacter yanchengensis</name>
    <dbReference type="NCBI Taxonomy" id="3014562"/>
    <lineage>
        <taxon>Bacteria</taxon>
        <taxon>Pseudomonadati</taxon>
        <taxon>Bacteroidota</taxon>
        <taxon>Chitinophagia</taxon>
        <taxon>Chitinophagales</taxon>
        <taxon>Chitinophagaceae</taxon>
        <taxon>Polluticaenibacter</taxon>
    </lineage>
</organism>
<dbReference type="InterPro" id="IPR045659">
    <property type="entry name" value="LptD_2"/>
</dbReference>